<comment type="similarity">
    <text evidence="7">Belongs to the class-II aminoacyl-tRNA synthetase family.</text>
</comment>
<dbReference type="SUPFAM" id="SSF55681">
    <property type="entry name" value="Class II aaRS and biotin synthetases"/>
    <property type="match status" value="1"/>
</dbReference>
<dbReference type="GO" id="GO:0005524">
    <property type="term" value="F:ATP binding"/>
    <property type="evidence" value="ECO:0007669"/>
    <property type="project" value="UniProtKB-UniRule"/>
</dbReference>
<dbReference type="AlphaFoldDB" id="A0A2M8L6Z2"/>
<dbReference type="InterPro" id="IPR004364">
    <property type="entry name" value="Aa-tRNA-synt_II"/>
</dbReference>
<evidence type="ECO:0000256" key="5">
    <source>
        <dbReference type="ARBA" id="ARBA00023146"/>
    </source>
</evidence>
<dbReference type="PROSITE" id="PS50862">
    <property type="entry name" value="AA_TRNA_LIGASE_II"/>
    <property type="match status" value="1"/>
</dbReference>
<feature type="binding site" evidence="7">
    <location>
        <position position="399"/>
    </location>
    <ligand>
        <name>Mg(2+)</name>
        <dbReference type="ChEBI" id="CHEBI:18420"/>
        <label>1</label>
    </ligand>
</feature>
<dbReference type="HAMAP" id="MF_00252">
    <property type="entry name" value="Lys_tRNA_synth_class2"/>
    <property type="match status" value="1"/>
</dbReference>
<proteinExistence type="inferred from homology"/>
<evidence type="ECO:0000256" key="6">
    <source>
        <dbReference type="ARBA" id="ARBA00048573"/>
    </source>
</evidence>
<comment type="catalytic activity">
    <reaction evidence="6 7 8">
        <text>tRNA(Lys) + L-lysine + ATP = L-lysyl-tRNA(Lys) + AMP + diphosphate</text>
        <dbReference type="Rhea" id="RHEA:20792"/>
        <dbReference type="Rhea" id="RHEA-COMP:9696"/>
        <dbReference type="Rhea" id="RHEA-COMP:9697"/>
        <dbReference type="ChEBI" id="CHEBI:30616"/>
        <dbReference type="ChEBI" id="CHEBI:32551"/>
        <dbReference type="ChEBI" id="CHEBI:33019"/>
        <dbReference type="ChEBI" id="CHEBI:78442"/>
        <dbReference type="ChEBI" id="CHEBI:78529"/>
        <dbReference type="ChEBI" id="CHEBI:456215"/>
        <dbReference type="EC" id="6.1.1.6"/>
    </reaction>
</comment>
<dbReference type="NCBIfam" id="TIGR00499">
    <property type="entry name" value="lysS_bact"/>
    <property type="match status" value="1"/>
</dbReference>
<comment type="subunit">
    <text evidence="7">Homodimer.</text>
</comment>
<dbReference type="Proteomes" id="UP000231579">
    <property type="component" value="Unassembled WGS sequence"/>
</dbReference>
<keyword evidence="5 7" id="KW-0030">Aminoacyl-tRNA synthetase</keyword>
<comment type="caution">
    <text evidence="7">Lacks conserved residue(s) required for the propagation of feature annotation.</text>
</comment>
<comment type="cofactor">
    <cofactor evidence="7 8">
        <name>Mg(2+)</name>
        <dbReference type="ChEBI" id="CHEBI:18420"/>
    </cofactor>
    <text evidence="7 8">Binds 3 Mg(2+) ions per subunit.</text>
</comment>
<dbReference type="SUPFAM" id="SSF50249">
    <property type="entry name" value="Nucleic acid-binding proteins"/>
    <property type="match status" value="1"/>
</dbReference>
<evidence type="ECO:0000313" key="10">
    <source>
        <dbReference type="EMBL" id="PJE69977.1"/>
    </source>
</evidence>
<dbReference type="PANTHER" id="PTHR42918">
    <property type="entry name" value="LYSYL-TRNA SYNTHETASE"/>
    <property type="match status" value="1"/>
</dbReference>
<dbReference type="InterPro" id="IPR045864">
    <property type="entry name" value="aa-tRNA-synth_II/BPL/LPL"/>
</dbReference>
<dbReference type="InterPro" id="IPR044136">
    <property type="entry name" value="Lys-tRNA-ligase_II_N"/>
</dbReference>
<comment type="caution">
    <text evidence="10">The sequence shown here is derived from an EMBL/GenBank/DDBJ whole genome shotgun (WGS) entry which is preliminary data.</text>
</comment>
<evidence type="ECO:0000256" key="4">
    <source>
        <dbReference type="ARBA" id="ARBA00022840"/>
    </source>
</evidence>
<evidence type="ECO:0000256" key="1">
    <source>
        <dbReference type="ARBA" id="ARBA00022598"/>
    </source>
</evidence>
<dbReference type="Gene3D" id="2.40.50.140">
    <property type="entry name" value="Nucleic acid-binding proteins"/>
    <property type="match status" value="1"/>
</dbReference>
<keyword evidence="7" id="KW-0648">Protein biosynthesis</keyword>
<keyword evidence="1 7" id="KW-0436">Ligase</keyword>
<protein>
    <recommendedName>
        <fullName evidence="7">Lysine--tRNA ligase</fullName>
        <ecNumber evidence="7">6.1.1.6</ecNumber>
    </recommendedName>
    <alternativeName>
        <fullName evidence="7">Lysyl-tRNA synthetase</fullName>
        <shortName evidence="7">LysRS</shortName>
    </alternativeName>
</protein>
<keyword evidence="4 7" id="KW-0067">ATP-binding</keyword>
<accession>A0A2M8L6Z2</accession>
<keyword evidence="3 7" id="KW-0547">Nucleotide-binding</keyword>
<evidence type="ECO:0000313" key="11">
    <source>
        <dbReference type="Proteomes" id="UP000231579"/>
    </source>
</evidence>
<evidence type="ECO:0000256" key="7">
    <source>
        <dbReference type="HAMAP-Rule" id="MF_00252"/>
    </source>
</evidence>
<dbReference type="InterPro" id="IPR004365">
    <property type="entry name" value="NA-bd_OB_tRNA"/>
</dbReference>
<organism evidence="10 11">
    <name type="scientific">Candidatus Shapirobacteria bacterium CG10_big_fil_rev_8_21_14_0_10_48_15</name>
    <dbReference type="NCBI Taxonomy" id="1974484"/>
    <lineage>
        <taxon>Bacteria</taxon>
        <taxon>Candidatus Shapironibacteriota</taxon>
    </lineage>
</organism>
<dbReference type="GO" id="GO:0000287">
    <property type="term" value="F:magnesium ion binding"/>
    <property type="evidence" value="ECO:0007669"/>
    <property type="project" value="UniProtKB-UniRule"/>
</dbReference>
<evidence type="ECO:0000259" key="9">
    <source>
        <dbReference type="PROSITE" id="PS50862"/>
    </source>
</evidence>
<dbReference type="CDD" id="cd04322">
    <property type="entry name" value="LysRS_N"/>
    <property type="match status" value="1"/>
</dbReference>
<feature type="domain" description="Aminoacyl-transfer RNA synthetases class-II family profile" evidence="9">
    <location>
        <begin position="171"/>
        <end position="474"/>
    </location>
</feature>
<evidence type="ECO:0000256" key="8">
    <source>
        <dbReference type="RuleBase" id="RU000336"/>
    </source>
</evidence>
<keyword evidence="7" id="KW-0963">Cytoplasm</keyword>
<dbReference type="GO" id="GO:0000049">
    <property type="term" value="F:tRNA binding"/>
    <property type="evidence" value="ECO:0007669"/>
    <property type="project" value="TreeGrafter"/>
</dbReference>
<evidence type="ECO:0000256" key="2">
    <source>
        <dbReference type="ARBA" id="ARBA00022723"/>
    </source>
</evidence>
<dbReference type="NCBIfam" id="NF001756">
    <property type="entry name" value="PRK00484.1"/>
    <property type="match status" value="1"/>
</dbReference>
<dbReference type="GO" id="GO:0004824">
    <property type="term" value="F:lysine-tRNA ligase activity"/>
    <property type="evidence" value="ECO:0007669"/>
    <property type="project" value="UniProtKB-UniRule"/>
</dbReference>
<dbReference type="PRINTS" id="PR00982">
    <property type="entry name" value="TRNASYNTHLYS"/>
</dbReference>
<name>A0A2M8L6Z2_9BACT</name>
<gene>
    <name evidence="7 10" type="primary">lysS</name>
    <name evidence="10" type="ORF">COU97_02225</name>
</gene>
<feature type="binding site" evidence="7">
    <location>
        <position position="399"/>
    </location>
    <ligand>
        <name>Mg(2+)</name>
        <dbReference type="ChEBI" id="CHEBI:18420"/>
        <label>2</label>
    </ligand>
</feature>
<evidence type="ECO:0000256" key="3">
    <source>
        <dbReference type="ARBA" id="ARBA00022741"/>
    </source>
</evidence>
<dbReference type="Pfam" id="PF01336">
    <property type="entry name" value="tRNA_anti-codon"/>
    <property type="match status" value="1"/>
</dbReference>
<dbReference type="Gene3D" id="3.30.930.10">
    <property type="entry name" value="Bira Bifunctional Protein, Domain 2"/>
    <property type="match status" value="1"/>
</dbReference>
<dbReference type="Pfam" id="PF00152">
    <property type="entry name" value="tRNA-synt_2"/>
    <property type="match status" value="1"/>
</dbReference>
<dbReference type="InterPro" id="IPR018149">
    <property type="entry name" value="Lys-tRNA-synth_II_C"/>
</dbReference>
<dbReference type="EC" id="6.1.1.6" evidence="7"/>
<dbReference type="InterPro" id="IPR006195">
    <property type="entry name" value="aa-tRNA-synth_II"/>
</dbReference>
<dbReference type="PANTHER" id="PTHR42918:SF15">
    <property type="entry name" value="LYSINE--TRNA LIGASE, CHLOROPLASTIC_MITOCHONDRIAL"/>
    <property type="match status" value="1"/>
</dbReference>
<reference evidence="11" key="1">
    <citation type="submission" date="2017-09" db="EMBL/GenBank/DDBJ databases">
        <title>Depth-based differentiation of microbial function through sediment-hosted aquifers and enrichment of novel symbionts in the deep terrestrial subsurface.</title>
        <authorList>
            <person name="Probst A.J."/>
            <person name="Ladd B."/>
            <person name="Jarett J.K."/>
            <person name="Geller-Mcgrath D.E."/>
            <person name="Sieber C.M.K."/>
            <person name="Emerson J.B."/>
            <person name="Anantharaman K."/>
            <person name="Thomas B.C."/>
            <person name="Malmstrom R."/>
            <person name="Stieglmeier M."/>
            <person name="Klingl A."/>
            <person name="Woyke T."/>
            <person name="Ryan C.M."/>
            <person name="Banfield J.F."/>
        </authorList>
    </citation>
    <scope>NUCLEOTIDE SEQUENCE [LARGE SCALE GENOMIC DNA]</scope>
</reference>
<dbReference type="EMBL" id="PFEM01000032">
    <property type="protein sequence ID" value="PJE69977.1"/>
    <property type="molecule type" value="Genomic_DNA"/>
</dbReference>
<sequence>MAEPLQELRKIRLEKVAKIRALGIDPYPARVKRQQTLVQARKMLGQGVAVAGRIRAKRGHGGIQFFDLQDASGQIQLVFKQDQLSVISRQLLVLLDIGDFLAVQGKVFKTQAGEISVGVADFQLLTKVLRPLPSQWYGLKDDEERFRRRYLDLLMNPQVKEVFFKKSRFWSAVRDYLVKSDFLEVETPVLEAIPGGADARPFTTHHWALDTDFYLRISLELPLKRLMVAGFEKVFEIGRIFRNEGMDAEHLQDYTQLEFYWAYADYEELMKFLEKFYRFVIKQTTGGLVTLRDGQKINWDTKWPRHDYVALFRKAAGLDPVAATEKELCQKALALRLKPKKNASKGRLIDLIYKKTVRPKLIQPSFLVNLPVEISPLAKKVNQNPQVTERILVMAGGTELGNGFSELNDPVDQRQRFEQQQKLREAGDEEAQMYDRDFVEALEYGMPPTAGFGLSERLFAFLLDKPIRETVLFPMMGEKK</sequence>
<keyword evidence="2 7" id="KW-0479">Metal-binding</keyword>
<dbReference type="InterPro" id="IPR002313">
    <property type="entry name" value="Lys-tRNA-ligase_II"/>
</dbReference>
<comment type="subcellular location">
    <subcellularLocation>
        <location evidence="7">Cytoplasm</location>
    </subcellularLocation>
</comment>
<dbReference type="InterPro" id="IPR012340">
    <property type="entry name" value="NA-bd_OB-fold"/>
</dbReference>
<dbReference type="GO" id="GO:0005829">
    <property type="term" value="C:cytosol"/>
    <property type="evidence" value="ECO:0007669"/>
    <property type="project" value="TreeGrafter"/>
</dbReference>
<keyword evidence="7 8" id="KW-0460">Magnesium</keyword>
<dbReference type="GO" id="GO:0006430">
    <property type="term" value="P:lysyl-tRNA aminoacylation"/>
    <property type="evidence" value="ECO:0007669"/>
    <property type="project" value="UniProtKB-UniRule"/>
</dbReference>